<dbReference type="PRINTS" id="PR00143">
    <property type="entry name" value="CITRTSNTHASE"/>
</dbReference>
<dbReference type="SUPFAM" id="SSF48256">
    <property type="entry name" value="Citrate synthase"/>
    <property type="match status" value="1"/>
</dbReference>
<dbReference type="Gene3D" id="1.10.230.10">
    <property type="entry name" value="Cytochrome P450-Terp, domain 2"/>
    <property type="match status" value="1"/>
</dbReference>
<dbReference type="InterPro" id="IPR036969">
    <property type="entry name" value="Citrate_synthase_sf"/>
</dbReference>
<proteinExistence type="inferred from homology"/>
<reference evidence="4 5" key="1">
    <citation type="journal article" date="2016" name="Nat. Commun.">
        <title>Ectomycorrhizal ecology is imprinted in the genome of the dominant symbiotic fungus Cenococcum geophilum.</title>
        <authorList>
            <consortium name="DOE Joint Genome Institute"/>
            <person name="Peter M."/>
            <person name="Kohler A."/>
            <person name="Ohm R.A."/>
            <person name="Kuo A."/>
            <person name="Krutzmann J."/>
            <person name="Morin E."/>
            <person name="Arend M."/>
            <person name="Barry K.W."/>
            <person name="Binder M."/>
            <person name="Choi C."/>
            <person name="Clum A."/>
            <person name="Copeland A."/>
            <person name="Grisel N."/>
            <person name="Haridas S."/>
            <person name="Kipfer T."/>
            <person name="LaButti K."/>
            <person name="Lindquist E."/>
            <person name="Lipzen A."/>
            <person name="Maire R."/>
            <person name="Meier B."/>
            <person name="Mihaltcheva S."/>
            <person name="Molinier V."/>
            <person name="Murat C."/>
            <person name="Poggeler S."/>
            <person name="Quandt C.A."/>
            <person name="Sperisen C."/>
            <person name="Tritt A."/>
            <person name="Tisserant E."/>
            <person name="Crous P.W."/>
            <person name="Henrissat B."/>
            <person name="Nehls U."/>
            <person name="Egli S."/>
            <person name="Spatafora J.W."/>
            <person name="Grigoriev I.V."/>
            <person name="Martin F.M."/>
        </authorList>
    </citation>
    <scope>NUCLEOTIDE SEQUENCE [LARGE SCALE GENOMIC DNA]</scope>
    <source>
        <strain evidence="4 5">CBS 207.34</strain>
    </source>
</reference>
<dbReference type="InterPro" id="IPR002020">
    <property type="entry name" value="Citrate_synthase"/>
</dbReference>
<dbReference type="GO" id="GO:0005975">
    <property type="term" value="P:carbohydrate metabolic process"/>
    <property type="evidence" value="ECO:0007669"/>
    <property type="project" value="TreeGrafter"/>
</dbReference>
<dbReference type="AlphaFoldDB" id="A0A8E2EU73"/>
<dbReference type="InterPro" id="IPR016143">
    <property type="entry name" value="Citrate_synth-like_sm_a-sub"/>
</dbReference>
<dbReference type="Proteomes" id="UP000250140">
    <property type="component" value="Unassembled WGS sequence"/>
</dbReference>
<comment type="similarity">
    <text evidence="1 3">Belongs to the citrate synthase family.</text>
</comment>
<evidence type="ECO:0000256" key="2">
    <source>
        <dbReference type="ARBA" id="ARBA00022679"/>
    </source>
</evidence>
<accession>A0A8E2EU73</accession>
<dbReference type="PANTHER" id="PTHR11739">
    <property type="entry name" value="CITRATE SYNTHASE"/>
    <property type="match status" value="1"/>
</dbReference>
<feature type="non-terminal residue" evidence="4">
    <location>
        <position position="1"/>
    </location>
</feature>
<sequence>DKTYFENLFTMMGIVDSATGALDPLVPSCYRRFAALNSNHGMALSVFANLVTTSSLVGPISGLISSLAAAYGPLHFGAPEAAYKTISKISGPENVPAFLDEVKSGKRRLFGYGHRTYKAVDPSSDLVGLELAPIKDMLLKLNVESDPLLKIAREIDRVSATNEYFVNRGLHTNADFYGVFFFVALGFQPEEILVAMVAQRLMGIMAHWREPMRKTMKLFRPTHIYTRKTDPVGDIKLPSRL</sequence>
<organism evidence="4 5">
    <name type="scientific">Glonium stellatum</name>
    <dbReference type="NCBI Taxonomy" id="574774"/>
    <lineage>
        <taxon>Eukaryota</taxon>
        <taxon>Fungi</taxon>
        <taxon>Dikarya</taxon>
        <taxon>Ascomycota</taxon>
        <taxon>Pezizomycotina</taxon>
        <taxon>Dothideomycetes</taxon>
        <taxon>Pleosporomycetidae</taxon>
        <taxon>Gloniales</taxon>
        <taxon>Gloniaceae</taxon>
        <taxon>Glonium</taxon>
    </lineage>
</organism>
<dbReference type="OrthoDB" id="435022at2759"/>
<dbReference type="GO" id="GO:0006099">
    <property type="term" value="P:tricarboxylic acid cycle"/>
    <property type="evidence" value="ECO:0007669"/>
    <property type="project" value="TreeGrafter"/>
</dbReference>
<keyword evidence="2 3" id="KW-0808">Transferase</keyword>
<dbReference type="GO" id="GO:0046912">
    <property type="term" value="F:acyltransferase activity, acyl groups converted into alkyl on transfer"/>
    <property type="evidence" value="ECO:0007669"/>
    <property type="project" value="InterPro"/>
</dbReference>
<gene>
    <name evidence="4" type="ORF">AOQ84DRAFT_300214</name>
</gene>
<evidence type="ECO:0000313" key="4">
    <source>
        <dbReference type="EMBL" id="OCL04763.1"/>
    </source>
</evidence>
<name>A0A8E2EU73_9PEZI</name>
<dbReference type="Pfam" id="PF00285">
    <property type="entry name" value="Citrate_synt"/>
    <property type="match status" value="1"/>
</dbReference>
<keyword evidence="5" id="KW-1185">Reference proteome</keyword>
<dbReference type="GO" id="GO:0005759">
    <property type="term" value="C:mitochondrial matrix"/>
    <property type="evidence" value="ECO:0007669"/>
    <property type="project" value="TreeGrafter"/>
</dbReference>
<evidence type="ECO:0000256" key="3">
    <source>
        <dbReference type="RuleBase" id="RU000441"/>
    </source>
</evidence>
<evidence type="ECO:0000313" key="5">
    <source>
        <dbReference type="Proteomes" id="UP000250140"/>
    </source>
</evidence>
<protein>
    <recommendedName>
        <fullName evidence="3">Citrate synthase</fullName>
    </recommendedName>
</protein>
<evidence type="ECO:0000256" key="1">
    <source>
        <dbReference type="ARBA" id="ARBA00010566"/>
    </source>
</evidence>
<dbReference type="PANTHER" id="PTHR11739:SF4">
    <property type="entry name" value="CITRATE SYNTHASE, PEROXISOMAL"/>
    <property type="match status" value="1"/>
</dbReference>
<dbReference type="EMBL" id="KV750442">
    <property type="protein sequence ID" value="OCL04763.1"/>
    <property type="molecule type" value="Genomic_DNA"/>
</dbReference>